<reference evidence="1 2" key="1">
    <citation type="journal article" date="2010" name="J. Bacteriol.">
        <title>Genome sequence of Pantoea ananatis LMG20103, the causative agent of Eucalyptus blight and dieback.</title>
        <authorList>
            <person name="De Maayer P."/>
            <person name="Chan W.Y."/>
            <person name="Venter S.N."/>
            <person name="Toth I.K."/>
            <person name="Birch P.R."/>
            <person name="Joubert F."/>
            <person name="Coutinho T.A."/>
        </authorList>
    </citation>
    <scope>NUCLEOTIDE SEQUENCE [LARGE SCALE GENOMIC DNA]</scope>
    <source>
        <strain evidence="1 2">LMG 20103</strain>
    </source>
</reference>
<dbReference type="STRING" id="706191.PANA_1807"/>
<dbReference type="EMBL" id="CP001875">
    <property type="protein sequence ID" value="ADD76974.1"/>
    <property type="molecule type" value="Genomic_DNA"/>
</dbReference>
<dbReference type="Gene3D" id="3.40.50.1820">
    <property type="entry name" value="alpha/beta hydrolase"/>
    <property type="match status" value="2"/>
</dbReference>
<evidence type="ECO:0000313" key="1">
    <source>
        <dbReference type="EMBL" id="ADD76974.1"/>
    </source>
</evidence>
<dbReference type="HOGENOM" id="CLU_1123681_0_0_6"/>
<dbReference type="InterPro" id="IPR029058">
    <property type="entry name" value="AB_hydrolase_fold"/>
</dbReference>
<sequence length="236" mass="25371">MMDKSDLTETSRIKHGEEAFDVTLLQVKGATRCILFAAGLGGSPLRHLELLQTFARHGVSVVAPHFERLTSPVPASAELLERCQRLARAQNEFCSGYASVTGVGHSLGSVILLLNTGAVAMTSAGESVVFAGDRMLHRLILLAPPADFFQAPSALAAVNVPVHIWAGEKDSLTPPSQACFLKQALEGYTQTYLCVMAEAGHFTFMNTLPPQVTDSHPSREAFLLDLGENIARLVTD</sequence>
<name>D4GE67_PANAM</name>
<dbReference type="Proteomes" id="UP000001702">
    <property type="component" value="Chromosome"/>
</dbReference>
<dbReference type="AlphaFoldDB" id="D4GE67"/>
<dbReference type="eggNOG" id="COG4188">
    <property type="taxonomic scope" value="Bacteria"/>
</dbReference>
<dbReference type="SUPFAM" id="SSF53474">
    <property type="entry name" value="alpha/beta-Hydrolases"/>
    <property type="match status" value="1"/>
</dbReference>
<gene>
    <name evidence="1" type="ordered locus">PANA_1807</name>
</gene>
<evidence type="ECO:0008006" key="3">
    <source>
        <dbReference type="Google" id="ProtNLM"/>
    </source>
</evidence>
<proteinExistence type="predicted"/>
<evidence type="ECO:0000313" key="2">
    <source>
        <dbReference type="Proteomes" id="UP000001702"/>
    </source>
</evidence>
<keyword evidence="2" id="KW-1185">Reference proteome</keyword>
<dbReference type="KEGG" id="pam:PANA_1807"/>
<protein>
    <recommendedName>
        <fullName evidence="3">Alpha/beta hydrolase</fullName>
    </recommendedName>
</protein>
<accession>D4GE67</accession>
<organism evidence="1 2">
    <name type="scientific">Pantoea ananatis (strain LMG 20103)</name>
    <dbReference type="NCBI Taxonomy" id="706191"/>
    <lineage>
        <taxon>Bacteria</taxon>
        <taxon>Pseudomonadati</taxon>
        <taxon>Pseudomonadota</taxon>
        <taxon>Gammaproteobacteria</taxon>
        <taxon>Enterobacterales</taxon>
        <taxon>Erwiniaceae</taxon>
        <taxon>Pantoea</taxon>
    </lineage>
</organism>